<gene>
    <name evidence="1" type="ORF">MNBD_NITROSPINAE03-1773</name>
</gene>
<dbReference type="AlphaFoldDB" id="A0A3B1BIN3"/>
<evidence type="ECO:0000313" key="1">
    <source>
        <dbReference type="EMBL" id="VAX18206.1"/>
    </source>
</evidence>
<organism evidence="1">
    <name type="scientific">hydrothermal vent metagenome</name>
    <dbReference type="NCBI Taxonomy" id="652676"/>
    <lineage>
        <taxon>unclassified sequences</taxon>
        <taxon>metagenomes</taxon>
        <taxon>ecological metagenomes</taxon>
    </lineage>
</organism>
<proteinExistence type="predicted"/>
<protein>
    <submittedName>
        <fullName evidence="1">Uncharacterized protein</fullName>
    </submittedName>
</protein>
<reference evidence="1" key="1">
    <citation type="submission" date="2018-06" db="EMBL/GenBank/DDBJ databases">
        <authorList>
            <person name="Zhirakovskaya E."/>
        </authorList>
    </citation>
    <scope>NUCLEOTIDE SEQUENCE</scope>
</reference>
<dbReference type="EMBL" id="UOGB01000102">
    <property type="protein sequence ID" value="VAX18206.1"/>
    <property type="molecule type" value="Genomic_DNA"/>
</dbReference>
<accession>A0A3B1BIN3</accession>
<name>A0A3B1BIN3_9ZZZZ</name>
<feature type="non-terminal residue" evidence="1">
    <location>
        <position position="24"/>
    </location>
</feature>
<sequence>MEGLPSVRSELIAKLKREVQDRTY</sequence>